<feature type="transmembrane region" description="Helical" evidence="11">
    <location>
        <begin position="306"/>
        <end position="326"/>
    </location>
</feature>
<evidence type="ECO:0000256" key="2">
    <source>
        <dbReference type="ARBA" id="ARBA00022448"/>
    </source>
</evidence>
<evidence type="ECO:0000256" key="4">
    <source>
        <dbReference type="ARBA" id="ARBA00022692"/>
    </source>
</evidence>
<reference evidence="13" key="1">
    <citation type="submission" date="2018-05" db="EMBL/GenBank/DDBJ databases">
        <authorList>
            <person name="Lanie J.A."/>
            <person name="Ng W.-L."/>
            <person name="Kazmierczak K.M."/>
            <person name="Andrzejewski T.M."/>
            <person name="Davidsen T.M."/>
            <person name="Wayne K.J."/>
            <person name="Tettelin H."/>
            <person name="Glass J.I."/>
            <person name="Rusch D."/>
            <person name="Podicherti R."/>
            <person name="Tsui H.-C.T."/>
            <person name="Winkler M.E."/>
        </authorList>
    </citation>
    <scope>NUCLEOTIDE SEQUENCE</scope>
</reference>
<proteinExistence type="inferred from homology"/>
<feature type="transmembrane region" description="Helical" evidence="11">
    <location>
        <begin position="421"/>
        <end position="443"/>
    </location>
</feature>
<keyword evidence="7" id="KW-0406">Ion transport</keyword>
<feature type="transmembrane region" description="Helical" evidence="11">
    <location>
        <begin position="191"/>
        <end position="212"/>
    </location>
</feature>
<dbReference type="AlphaFoldDB" id="A0A381NM58"/>
<feature type="transmembrane region" description="Helical" evidence="11">
    <location>
        <begin position="153"/>
        <end position="171"/>
    </location>
</feature>
<keyword evidence="8 11" id="KW-0472">Membrane</keyword>
<feature type="transmembrane region" description="Helical" evidence="11">
    <location>
        <begin position="6"/>
        <end position="24"/>
    </location>
</feature>
<evidence type="ECO:0000256" key="10">
    <source>
        <dbReference type="ARBA" id="ARBA00025753"/>
    </source>
</evidence>
<evidence type="ECO:0000256" key="7">
    <source>
        <dbReference type="ARBA" id="ARBA00023065"/>
    </source>
</evidence>
<sequence>MELLNHPISIISLLIFVIAYGLVVTEEVTHLRKSKPVLFAAGMIWAMIAWVGAKNDFSHSVEDAIMHAFSEFSQLMLFLLVAMTFINSMTERNVFEKLRSKLLAQDYSYKKLFWITGFIAFFLSPIADNLTTALTMCAVVMSVGVGNKKFVSISCVNIVVAANAGGAFSPFGDITTLMVWQTGTVEFVQFFWLFLPSVVNYIVPAFIMSLFIDGSSENVKNNPVQLKRGAKTIILLFLVTIFFAVSFEQFLHIPPVFGMMTGLSLLQLFAYYLKRTYSRPIAISREGEDQPFGVFKQIAQAEWDTLLFFYGVIMCVSGLSYLGYLALLSNALYYGISTNPVISFTIANSLMGILSALIDNIPVMFSVLQMHTKESMVLSQWLLITLTTGVGGSLLSIGSAPGVALMGQARGMYTFYSHLKWAPAIFLGYILSIIVHLLIWGIIKV</sequence>
<dbReference type="InterPro" id="IPR004680">
    <property type="entry name" value="Cit_transptr-like_dom"/>
</dbReference>
<keyword evidence="9" id="KW-0739">Sodium transport</keyword>
<evidence type="ECO:0000256" key="8">
    <source>
        <dbReference type="ARBA" id="ARBA00023136"/>
    </source>
</evidence>
<evidence type="ECO:0000256" key="3">
    <source>
        <dbReference type="ARBA" id="ARBA00022449"/>
    </source>
</evidence>
<evidence type="ECO:0000256" key="9">
    <source>
        <dbReference type="ARBA" id="ARBA00023201"/>
    </source>
</evidence>
<accession>A0A381NM58</accession>
<feature type="transmembrane region" description="Helical" evidence="11">
    <location>
        <begin position="107"/>
        <end position="124"/>
    </location>
</feature>
<feature type="transmembrane region" description="Helical" evidence="11">
    <location>
        <begin position="346"/>
        <end position="368"/>
    </location>
</feature>
<dbReference type="GO" id="GO:0016020">
    <property type="term" value="C:membrane"/>
    <property type="evidence" value="ECO:0007669"/>
    <property type="project" value="UniProtKB-SubCell"/>
</dbReference>
<feature type="transmembrane region" description="Helical" evidence="11">
    <location>
        <begin position="256"/>
        <end position="273"/>
    </location>
</feature>
<feature type="transmembrane region" description="Helical" evidence="11">
    <location>
        <begin position="380"/>
        <end position="401"/>
    </location>
</feature>
<dbReference type="PANTHER" id="PTHR43269:SF2">
    <property type="entry name" value="SODIUM_PROTON ANTIPORTER 1-RELATED"/>
    <property type="match status" value="1"/>
</dbReference>
<keyword evidence="2" id="KW-0813">Transport</keyword>
<dbReference type="Pfam" id="PF03600">
    <property type="entry name" value="CitMHS"/>
    <property type="match status" value="1"/>
</dbReference>
<feature type="domain" description="Citrate transporter-like" evidence="12">
    <location>
        <begin position="22"/>
        <end position="389"/>
    </location>
</feature>
<keyword evidence="4 11" id="KW-0812">Transmembrane</keyword>
<organism evidence="13">
    <name type="scientific">marine metagenome</name>
    <dbReference type="NCBI Taxonomy" id="408172"/>
    <lineage>
        <taxon>unclassified sequences</taxon>
        <taxon>metagenomes</taxon>
        <taxon>ecological metagenomes</taxon>
    </lineage>
</organism>
<feature type="transmembrane region" description="Helical" evidence="11">
    <location>
        <begin position="130"/>
        <end position="146"/>
    </location>
</feature>
<keyword evidence="3" id="KW-0050">Antiport</keyword>
<feature type="transmembrane region" description="Helical" evidence="11">
    <location>
        <begin position="36"/>
        <end position="53"/>
    </location>
</feature>
<feature type="transmembrane region" description="Helical" evidence="11">
    <location>
        <begin position="65"/>
        <end position="86"/>
    </location>
</feature>
<evidence type="ECO:0000256" key="6">
    <source>
        <dbReference type="ARBA" id="ARBA00023053"/>
    </source>
</evidence>
<name>A0A381NM58_9ZZZZ</name>
<dbReference type="GO" id="GO:0015297">
    <property type="term" value="F:antiporter activity"/>
    <property type="evidence" value="ECO:0007669"/>
    <property type="project" value="UniProtKB-KW"/>
</dbReference>
<comment type="similarity">
    <text evidence="10">Belongs to the NhaD Na(+)/H(+) (TC 2.A.62) antiporter family.</text>
</comment>
<evidence type="ECO:0000259" key="12">
    <source>
        <dbReference type="Pfam" id="PF03600"/>
    </source>
</evidence>
<comment type="subcellular location">
    <subcellularLocation>
        <location evidence="1">Membrane</location>
        <topology evidence="1">Multi-pass membrane protein</topology>
    </subcellularLocation>
</comment>
<evidence type="ECO:0000313" key="13">
    <source>
        <dbReference type="EMBL" id="SUZ55671.1"/>
    </source>
</evidence>
<feature type="transmembrane region" description="Helical" evidence="11">
    <location>
        <begin position="233"/>
        <end position="250"/>
    </location>
</feature>
<evidence type="ECO:0000256" key="1">
    <source>
        <dbReference type="ARBA" id="ARBA00004141"/>
    </source>
</evidence>
<gene>
    <name evidence="13" type="ORF">METZ01_LOCUS8525</name>
</gene>
<dbReference type="InterPro" id="IPR045016">
    <property type="entry name" value="NhaD-like"/>
</dbReference>
<keyword evidence="6" id="KW-0915">Sodium</keyword>
<dbReference type="GO" id="GO:0006814">
    <property type="term" value="P:sodium ion transport"/>
    <property type="evidence" value="ECO:0007669"/>
    <property type="project" value="UniProtKB-KW"/>
</dbReference>
<keyword evidence="5 11" id="KW-1133">Transmembrane helix</keyword>
<dbReference type="EMBL" id="UINC01000455">
    <property type="protein sequence ID" value="SUZ55671.1"/>
    <property type="molecule type" value="Genomic_DNA"/>
</dbReference>
<evidence type="ECO:0000256" key="11">
    <source>
        <dbReference type="SAM" id="Phobius"/>
    </source>
</evidence>
<dbReference type="PANTHER" id="PTHR43269">
    <property type="entry name" value="SODIUM/PROTON ANTIPORTER 1-RELATED"/>
    <property type="match status" value="1"/>
</dbReference>
<evidence type="ECO:0000256" key="5">
    <source>
        <dbReference type="ARBA" id="ARBA00022989"/>
    </source>
</evidence>
<protein>
    <recommendedName>
        <fullName evidence="12">Citrate transporter-like domain-containing protein</fullName>
    </recommendedName>
</protein>
<dbReference type="NCBIfam" id="NF038006">
    <property type="entry name" value="NhaD_1"/>
    <property type="match status" value="1"/>
</dbReference>